<dbReference type="EMBL" id="FNNO01000005">
    <property type="protein sequence ID" value="SDW73362.1"/>
    <property type="molecule type" value="Genomic_DNA"/>
</dbReference>
<comment type="caution">
    <text evidence="1">The sequence shown here is derived from an EMBL/GenBank/DDBJ whole genome shotgun (WGS) entry which is preliminary data.</text>
</comment>
<organism evidence="1 2">
    <name type="scientific">Hydrobacter penzbergensis</name>
    <dbReference type="NCBI Taxonomy" id="1235997"/>
    <lineage>
        <taxon>Bacteria</taxon>
        <taxon>Pseudomonadati</taxon>
        <taxon>Bacteroidota</taxon>
        <taxon>Chitinophagia</taxon>
        <taxon>Chitinophagales</taxon>
        <taxon>Chitinophagaceae</taxon>
        <taxon>Hydrobacter</taxon>
    </lineage>
</organism>
<proteinExistence type="predicted"/>
<evidence type="ECO:0000313" key="1">
    <source>
        <dbReference type="EMBL" id="SDW73362.1"/>
    </source>
</evidence>
<protein>
    <submittedName>
        <fullName evidence="1">Uncharacterized protein</fullName>
    </submittedName>
</protein>
<gene>
    <name evidence="1" type="ORF">SAMN05444410_105123</name>
</gene>
<dbReference type="RefSeq" id="WP_092723385.1">
    <property type="nucleotide sequence ID" value="NZ_FNNO01000005.1"/>
</dbReference>
<accession>A0A8X8IFI0</accession>
<evidence type="ECO:0000313" key="2">
    <source>
        <dbReference type="Proteomes" id="UP000198711"/>
    </source>
</evidence>
<sequence length="69" mass="7970">MVEVFKTNVVKQEQAQQLTGLLLQRFPSSKINFDLEDCDKILRLEGHDFIVDDVMRLVRKEGFACSVLD</sequence>
<reference evidence="1 2" key="1">
    <citation type="submission" date="2016-10" db="EMBL/GenBank/DDBJ databases">
        <authorList>
            <person name="Varghese N."/>
            <person name="Submissions S."/>
        </authorList>
    </citation>
    <scope>NUCLEOTIDE SEQUENCE [LARGE SCALE GENOMIC DNA]</scope>
    <source>
        <strain evidence="1 2">DSM 25353</strain>
    </source>
</reference>
<name>A0A8X8IFI0_9BACT</name>
<keyword evidence="2" id="KW-1185">Reference proteome</keyword>
<dbReference type="AlphaFoldDB" id="A0A8X8IFI0"/>
<dbReference type="Proteomes" id="UP000198711">
    <property type="component" value="Unassembled WGS sequence"/>
</dbReference>